<dbReference type="Proteomes" id="UP000078356">
    <property type="component" value="Unassembled WGS sequence"/>
</dbReference>
<dbReference type="Pfam" id="PF07030">
    <property type="entry name" value="Phage_Mu_Gp36"/>
    <property type="match status" value="1"/>
</dbReference>
<evidence type="ECO:0000313" key="2">
    <source>
        <dbReference type="Proteomes" id="UP000078356"/>
    </source>
</evidence>
<organism evidence="1 2">
    <name type="scientific">Pseudomonas oryzihabitans</name>
    <dbReference type="NCBI Taxonomy" id="47885"/>
    <lineage>
        <taxon>Bacteria</taxon>
        <taxon>Pseudomonadati</taxon>
        <taxon>Pseudomonadota</taxon>
        <taxon>Gammaproteobacteria</taxon>
        <taxon>Pseudomonadales</taxon>
        <taxon>Pseudomonadaceae</taxon>
        <taxon>Pseudomonas</taxon>
    </lineage>
</organism>
<dbReference type="AlphaFoldDB" id="A0A178LLP6"/>
<dbReference type="EMBL" id="LWCR01000006">
    <property type="protein sequence ID" value="OAN31145.1"/>
    <property type="molecule type" value="Genomic_DNA"/>
</dbReference>
<dbReference type="OrthoDB" id="6886681at2"/>
<gene>
    <name evidence="1" type="ORF">A4V15_14150</name>
</gene>
<dbReference type="RefSeq" id="WP_064307280.1">
    <property type="nucleotide sequence ID" value="NZ_LWCR01000006.1"/>
</dbReference>
<protein>
    <recommendedName>
        <fullName evidence="3">DUF1320 domain-containing protein</fullName>
    </recommendedName>
</protein>
<dbReference type="InterPro" id="IPR009752">
    <property type="entry name" value="Phage_Mu_GpJ"/>
</dbReference>
<proteinExistence type="predicted"/>
<reference evidence="1 2" key="1">
    <citation type="submission" date="2016-04" db="EMBL/GenBank/DDBJ databases">
        <title>Draft Genome Sequences of Staphylococcus capitis Strain H36, S. capitis Strain H65, S. cohnii Strain H62, S. hominis Strain H69, Mycobacterium iranicum Strain H39, Plantibacter sp. Strain H53, Pseudomonas oryzihabitans Strain H72, and Microbacterium sp. Strain H83, isolated from residential settings.</title>
        <authorList>
            <person name="Lymperopoulou D."/>
            <person name="Adams R.I."/>
            <person name="Lindow S."/>
            <person name="Coil D.A."/>
            <person name="Jospin G."/>
            <person name="Eisen J.A."/>
        </authorList>
    </citation>
    <scope>NUCLEOTIDE SEQUENCE [LARGE SCALE GENOMIC DNA]</scope>
    <source>
        <strain evidence="1 2">H72</strain>
    </source>
</reference>
<comment type="caution">
    <text evidence="1">The sequence shown here is derived from an EMBL/GenBank/DDBJ whole genome shotgun (WGS) entry which is preliminary data.</text>
</comment>
<sequence length="163" mass="18014">MNLSLPSAIALITRFGARELADLSVPVTRDPIEPELLEAAAKGESLSGWDAEDVKTAVVALARIADAATRARSEVQFYLRYRRAGEDAPAWVTDDLPELTRFHLYGEKANAESAVRLRYRDILKRLENLAAEDEKRGAAESGQAGLQVSHQPRLFDRNSLGRL</sequence>
<evidence type="ECO:0008006" key="3">
    <source>
        <dbReference type="Google" id="ProtNLM"/>
    </source>
</evidence>
<evidence type="ECO:0000313" key="1">
    <source>
        <dbReference type="EMBL" id="OAN31145.1"/>
    </source>
</evidence>
<name>A0A178LLP6_9PSED</name>
<accession>A0A178LLP6</accession>